<dbReference type="STRING" id="1049789.LEP1GSC050_2466"/>
<dbReference type="AlphaFoldDB" id="T0GFA5"/>
<dbReference type="Proteomes" id="UP000015454">
    <property type="component" value="Unassembled WGS sequence"/>
</dbReference>
<reference evidence="1" key="1">
    <citation type="submission" date="2013-05" db="EMBL/GenBank/DDBJ databases">
        <authorList>
            <person name="Harkins D.M."/>
            <person name="Durkin A.S."/>
            <person name="Brinkac L.M."/>
            <person name="Haft D.H."/>
            <person name="Selengut J.D."/>
            <person name="Sanka R."/>
            <person name="DePew J."/>
            <person name="Purushe J."/>
            <person name="Hartskeerl R.A."/>
            <person name="Ahmed A."/>
            <person name="van der Linden H."/>
            <person name="Goris M.G.A."/>
            <person name="Vinetz J.M."/>
            <person name="Sutton G.G."/>
            <person name="Nierman W.C."/>
            <person name="Fouts D.E."/>
        </authorList>
    </citation>
    <scope>NUCLEOTIDE SEQUENCE [LARGE SCALE GENOMIC DNA]</scope>
    <source>
        <strain evidence="1">5399</strain>
    </source>
</reference>
<proteinExistence type="predicted"/>
<accession>T0GFA5</accession>
<evidence type="ECO:0000313" key="1">
    <source>
        <dbReference type="EMBL" id="EQA45509.1"/>
    </source>
</evidence>
<keyword evidence="2" id="KW-1185">Reference proteome</keyword>
<sequence length="65" mass="7211">MVIEIPNEIDSFLSVLKGVPGIKSVLIRRQNQTGGIEGNAVRKFLALCKIANSNSKSARVLRRFR</sequence>
<organism evidence="1 2">
    <name type="scientific">Leptospira broomii serovar Hurstbridge str. 5399</name>
    <dbReference type="NCBI Taxonomy" id="1049789"/>
    <lineage>
        <taxon>Bacteria</taxon>
        <taxon>Pseudomonadati</taxon>
        <taxon>Spirochaetota</taxon>
        <taxon>Spirochaetia</taxon>
        <taxon>Leptospirales</taxon>
        <taxon>Leptospiraceae</taxon>
        <taxon>Leptospira</taxon>
    </lineage>
</organism>
<name>T0GFA5_9LEPT</name>
<protein>
    <submittedName>
        <fullName evidence="1">Uncharacterized protein</fullName>
    </submittedName>
</protein>
<evidence type="ECO:0000313" key="2">
    <source>
        <dbReference type="Proteomes" id="UP000015454"/>
    </source>
</evidence>
<gene>
    <name evidence="1" type="ORF">LEP1GSC050_2466</name>
</gene>
<dbReference type="EMBL" id="AHMO02000008">
    <property type="protein sequence ID" value="EQA45509.1"/>
    <property type="molecule type" value="Genomic_DNA"/>
</dbReference>
<comment type="caution">
    <text evidence="1">The sequence shown here is derived from an EMBL/GenBank/DDBJ whole genome shotgun (WGS) entry which is preliminary data.</text>
</comment>